<evidence type="ECO:0000259" key="1">
    <source>
        <dbReference type="Pfam" id="PF13304"/>
    </source>
</evidence>
<dbReference type="KEGG" id="scl:sce4060"/>
<sequence>MHETIFVNTHKGLQSRRFSGLGHINVICGRNNSGKSTVLEAIVKSGVGRATDPEPLIDMARNLAHKDKRNGIDPQLWSIIEPAILDAMRSIHTNRTNVFSEEGIRNAITSIVEVSSNLVEQYIETDKMDARLALALKSRAMYLDSALHSAFAKVYRSSFNAVLMPARRQIEPQSNLDSSDSGDTLEPNGEGLVQHLFACRNKRKSSPERHFYDSVRQHFREISSGFDFDLSMSDGGLISIDFFSEEGAHPADKCGLGLHELLVIISFTLWGTKSAVCIEEPENHMHPEMQRRLLSFFRHVTTRQFFISTHSNVFVNSAAVDKVFFTSYKDAAVHVDDVTSRATALHDLGYSVTDNLVSDLVILVEGPTDVPIVEEFLEKLGIGERYTIKIWPLGGDIMDQLDLSVFGEKYKSIALVDLDPGSGGVRKRFAEACSNLNIELFRLHRYAIENYFTLDSLRSVLGNQIPCSVTTIATDKPLKDQIGINVKKNNRKIARAMSFDDISNTDLGAFFRRVEQMVKGQ</sequence>
<dbReference type="Pfam" id="PF13304">
    <property type="entry name" value="AAA_21"/>
    <property type="match status" value="1"/>
</dbReference>
<reference evidence="2 3" key="1">
    <citation type="journal article" date="2007" name="Nat. Biotechnol.">
        <title>Complete genome sequence of the myxobacterium Sorangium cellulosum.</title>
        <authorList>
            <person name="Schneiker S."/>
            <person name="Perlova O."/>
            <person name="Kaiser O."/>
            <person name="Gerth K."/>
            <person name="Alici A."/>
            <person name="Altmeyer M.O."/>
            <person name="Bartels D."/>
            <person name="Bekel T."/>
            <person name="Beyer S."/>
            <person name="Bode E."/>
            <person name="Bode H.B."/>
            <person name="Bolten C.J."/>
            <person name="Choudhuri J.V."/>
            <person name="Doss S."/>
            <person name="Elnakady Y.A."/>
            <person name="Frank B."/>
            <person name="Gaigalat L."/>
            <person name="Goesmann A."/>
            <person name="Groeger C."/>
            <person name="Gross F."/>
            <person name="Jelsbak L."/>
            <person name="Jelsbak L."/>
            <person name="Kalinowski J."/>
            <person name="Kegler C."/>
            <person name="Knauber T."/>
            <person name="Konietzny S."/>
            <person name="Kopp M."/>
            <person name="Krause L."/>
            <person name="Krug D."/>
            <person name="Linke B."/>
            <person name="Mahmud T."/>
            <person name="Martinez-Arias R."/>
            <person name="McHardy A.C."/>
            <person name="Merai M."/>
            <person name="Meyer F."/>
            <person name="Mormann S."/>
            <person name="Munoz-Dorado J."/>
            <person name="Perez J."/>
            <person name="Pradella S."/>
            <person name="Rachid S."/>
            <person name="Raddatz G."/>
            <person name="Rosenau F."/>
            <person name="Rueckert C."/>
            <person name="Sasse F."/>
            <person name="Scharfe M."/>
            <person name="Schuster S.C."/>
            <person name="Suen G."/>
            <person name="Treuner-Lange A."/>
            <person name="Velicer G.J."/>
            <person name="Vorholter F.-J."/>
            <person name="Weissman K.J."/>
            <person name="Welch R.D."/>
            <person name="Wenzel S.C."/>
            <person name="Whitworth D.E."/>
            <person name="Wilhelm S."/>
            <person name="Wittmann C."/>
            <person name="Bloecker H."/>
            <person name="Puehler A."/>
            <person name="Mueller R."/>
        </authorList>
    </citation>
    <scope>NUCLEOTIDE SEQUENCE [LARGE SCALE GENOMIC DNA]</scope>
    <source>
        <strain evidence="3">So ce56</strain>
    </source>
</reference>
<evidence type="ECO:0000313" key="3">
    <source>
        <dbReference type="Proteomes" id="UP000002139"/>
    </source>
</evidence>
<dbReference type="STRING" id="448385.sce4060"/>
<dbReference type="Gene3D" id="3.40.50.300">
    <property type="entry name" value="P-loop containing nucleotide triphosphate hydrolases"/>
    <property type="match status" value="1"/>
</dbReference>
<dbReference type="AlphaFoldDB" id="A9EVG4"/>
<dbReference type="eggNOG" id="COG3593">
    <property type="taxonomic scope" value="Bacteria"/>
</dbReference>
<dbReference type="SUPFAM" id="SSF52540">
    <property type="entry name" value="P-loop containing nucleoside triphosphate hydrolases"/>
    <property type="match status" value="1"/>
</dbReference>
<keyword evidence="3" id="KW-1185">Reference proteome</keyword>
<protein>
    <recommendedName>
        <fullName evidence="1">ATPase AAA-type core domain-containing protein</fullName>
    </recommendedName>
</protein>
<dbReference type="InterPro" id="IPR027417">
    <property type="entry name" value="P-loop_NTPase"/>
</dbReference>
<organism evidence="2 3">
    <name type="scientific">Sorangium cellulosum (strain So ce56)</name>
    <name type="common">Polyangium cellulosum (strain So ce56)</name>
    <dbReference type="NCBI Taxonomy" id="448385"/>
    <lineage>
        <taxon>Bacteria</taxon>
        <taxon>Pseudomonadati</taxon>
        <taxon>Myxococcota</taxon>
        <taxon>Polyangia</taxon>
        <taxon>Polyangiales</taxon>
        <taxon>Polyangiaceae</taxon>
        <taxon>Sorangium</taxon>
    </lineage>
</organism>
<gene>
    <name evidence="2" type="ordered locus">sce4060</name>
</gene>
<dbReference type="InterPro" id="IPR051396">
    <property type="entry name" value="Bact_Antivir_Def_Nuclease"/>
</dbReference>
<feature type="domain" description="ATPase AAA-type core" evidence="1">
    <location>
        <begin position="266"/>
        <end position="316"/>
    </location>
</feature>
<dbReference type="BioCyc" id="SCEL448385:SCE_RS51125-MONOMER"/>
<proteinExistence type="predicted"/>
<dbReference type="Proteomes" id="UP000002139">
    <property type="component" value="Chromosome"/>
</dbReference>
<accession>A9EVG4</accession>
<name>A9EVG4_SORC5</name>
<dbReference type="GO" id="GO:0016887">
    <property type="term" value="F:ATP hydrolysis activity"/>
    <property type="evidence" value="ECO:0007669"/>
    <property type="project" value="InterPro"/>
</dbReference>
<evidence type="ECO:0000313" key="2">
    <source>
        <dbReference type="EMBL" id="CAN94221.1"/>
    </source>
</evidence>
<dbReference type="EMBL" id="AM746676">
    <property type="protein sequence ID" value="CAN94221.1"/>
    <property type="molecule type" value="Genomic_DNA"/>
</dbReference>
<dbReference type="GO" id="GO:0005524">
    <property type="term" value="F:ATP binding"/>
    <property type="evidence" value="ECO:0007669"/>
    <property type="project" value="InterPro"/>
</dbReference>
<dbReference type="PANTHER" id="PTHR43581:SF2">
    <property type="entry name" value="EXCINUCLEASE ATPASE SUBUNIT"/>
    <property type="match status" value="1"/>
</dbReference>
<dbReference type="InterPro" id="IPR003959">
    <property type="entry name" value="ATPase_AAA_core"/>
</dbReference>
<dbReference type="HOGENOM" id="CLU_522582_0_0_7"/>
<dbReference type="PANTHER" id="PTHR43581">
    <property type="entry name" value="ATP/GTP PHOSPHATASE"/>
    <property type="match status" value="1"/>
</dbReference>